<dbReference type="PROSITE" id="PS51775">
    <property type="entry name" value="GTD_BINDING"/>
    <property type="match status" value="1"/>
</dbReference>
<evidence type="ECO:0000256" key="5">
    <source>
        <dbReference type="SAM" id="Coils"/>
    </source>
</evidence>
<evidence type="ECO:0000256" key="6">
    <source>
        <dbReference type="SAM" id="MobiDB-lite"/>
    </source>
</evidence>
<evidence type="ECO:0000256" key="4">
    <source>
        <dbReference type="ARBA" id="ARBA00023136"/>
    </source>
</evidence>
<dbReference type="InterPro" id="IPR039306">
    <property type="entry name" value="MYOB"/>
</dbReference>
<evidence type="ECO:0000259" key="7">
    <source>
        <dbReference type="PROSITE" id="PS51775"/>
    </source>
</evidence>
<keyword evidence="9" id="KW-1185">Reference proteome</keyword>
<proteinExistence type="predicted"/>
<feature type="coiled-coil region" evidence="5">
    <location>
        <begin position="825"/>
        <end position="859"/>
    </location>
</feature>
<feature type="compositionally biased region" description="Basic and acidic residues" evidence="6">
    <location>
        <begin position="782"/>
        <end position="798"/>
    </location>
</feature>
<dbReference type="Proteomes" id="UP001318860">
    <property type="component" value="Unassembled WGS sequence"/>
</dbReference>
<feature type="region of interest" description="Disordered" evidence="6">
    <location>
        <begin position="371"/>
        <end position="411"/>
    </location>
</feature>
<organism evidence="8 9">
    <name type="scientific">Rehmannia glutinosa</name>
    <name type="common">Chinese foxglove</name>
    <dbReference type="NCBI Taxonomy" id="99300"/>
    <lineage>
        <taxon>Eukaryota</taxon>
        <taxon>Viridiplantae</taxon>
        <taxon>Streptophyta</taxon>
        <taxon>Embryophyta</taxon>
        <taxon>Tracheophyta</taxon>
        <taxon>Spermatophyta</taxon>
        <taxon>Magnoliopsida</taxon>
        <taxon>eudicotyledons</taxon>
        <taxon>Gunneridae</taxon>
        <taxon>Pentapetalae</taxon>
        <taxon>asterids</taxon>
        <taxon>lamiids</taxon>
        <taxon>Lamiales</taxon>
        <taxon>Orobanchaceae</taxon>
        <taxon>Rehmannieae</taxon>
        <taxon>Rehmannia</taxon>
    </lineage>
</organism>
<comment type="caution">
    <text evidence="8">The sequence shown here is derived from an EMBL/GenBank/DDBJ whole genome shotgun (WGS) entry which is preliminary data.</text>
</comment>
<gene>
    <name evidence="8" type="ORF">DH2020_025881</name>
</gene>
<keyword evidence="2" id="KW-0812">Transmembrane</keyword>
<evidence type="ECO:0000313" key="8">
    <source>
        <dbReference type="EMBL" id="KAK6140370.1"/>
    </source>
</evidence>
<sequence>MIASRSFHLSRLTDLIPCFGEGAAFLGDQLTNVLQLIYFILPMLSADGEMTPAKESGQKVSVSITSALVSAVLEWMLMFMIFVDSSFSYLVTRFARYCQLQIPCLLCSRLDHVLGNERANFHWDLICHKHKLKISSLVLCQLHNNLVDVHGTCENCFFSFATINKSNAETYRLLVGKLGAESYYGLAEGESSGTRKCMCCNEQSISRTCTQKLFHSKSINSEGAEHGALSSITPKFNGNEVQGITEGSSQSGQMQNKDLTLLPHVEYTQVKVTSDTESESAFSDTESASALIRQMEISDQGLPTKRVSPKSEIVTPADFLALEKVIHPAPPIKSSLSESEDPTNPTHQTVESEALLGHGLEELNWQQADHNNDVSEPSELKSFPEALPSPGIDGTHSDESKDTNATSTTELQKEVHVECGEASNAQSDPAGTSESWREVNMEYGETSRVGYEIQMYSKPDKTNTTSPQMAESLDLGDAYKIAVGTRSRQLSGRFLEQQRSMTESTRVSEDLKLLLSQISAARGIELSLNDMMSPRVSANSEDFKAMDPSSAIGMQIFQRRISLERNESNLSLDGSTISEIEGESVVDRLKRQVEHDKKIMGTLYKELEEERNASAIAANQAMAMITRLQEEKAALNMEALQCLRMMEEQAEYDSEALQKANELLAEKEKQIQDFEYELELYRNQLGDVSFSNTFDKPMPESDAGLLKTQKLEANFGGSNIIASNNSDNDKRDIINRIDGAPNMLDGDINTFEDEKQYVLQCLKKLEEKLFIFAKREENGATEKNHALTRKETSPKDLSENENSQNENDEYGKFRSSQNVCGDAELDAFRHELSVMNDRLEALEAEQNVIECSLNSLEKGSEGLEFVREIVVRLQELYSTHIRTRNKDLT</sequence>
<keyword evidence="5" id="KW-0175">Coiled coil</keyword>
<dbReference type="InterPro" id="IPR007656">
    <property type="entry name" value="GTD-bd"/>
</dbReference>
<dbReference type="EMBL" id="JABTTQ020000339">
    <property type="protein sequence ID" value="KAK6140370.1"/>
    <property type="molecule type" value="Genomic_DNA"/>
</dbReference>
<keyword evidence="3" id="KW-1133">Transmembrane helix</keyword>
<keyword evidence="4" id="KW-0472">Membrane</keyword>
<evidence type="ECO:0000256" key="2">
    <source>
        <dbReference type="ARBA" id="ARBA00022692"/>
    </source>
</evidence>
<feature type="domain" description="GTD-binding" evidence="7">
    <location>
        <begin position="584"/>
        <end position="682"/>
    </location>
</feature>
<feature type="region of interest" description="Disordered" evidence="6">
    <location>
        <begin position="782"/>
        <end position="815"/>
    </location>
</feature>
<name>A0ABR0W2Q4_REHGL</name>
<evidence type="ECO:0000256" key="1">
    <source>
        <dbReference type="ARBA" id="ARBA00004167"/>
    </source>
</evidence>
<feature type="coiled-coil region" evidence="5">
    <location>
        <begin position="618"/>
        <end position="684"/>
    </location>
</feature>
<reference evidence="8 9" key="1">
    <citation type="journal article" date="2021" name="Comput. Struct. Biotechnol. J.">
        <title>De novo genome assembly of the potent medicinal plant Rehmannia glutinosa using nanopore technology.</title>
        <authorList>
            <person name="Ma L."/>
            <person name="Dong C."/>
            <person name="Song C."/>
            <person name="Wang X."/>
            <person name="Zheng X."/>
            <person name="Niu Y."/>
            <person name="Chen S."/>
            <person name="Feng W."/>
        </authorList>
    </citation>
    <scope>NUCLEOTIDE SEQUENCE [LARGE SCALE GENOMIC DNA]</scope>
    <source>
        <strain evidence="8">DH-2019</strain>
    </source>
</reference>
<dbReference type="PANTHER" id="PTHR31448:SF32">
    <property type="entry name" value="MYOSIN-BINDING PROTEIN 1"/>
    <property type="match status" value="1"/>
</dbReference>
<dbReference type="PANTHER" id="PTHR31448">
    <property type="entry name" value="MYOSIN-BINDING PROTEIN 2"/>
    <property type="match status" value="1"/>
</dbReference>
<evidence type="ECO:0000256" key="3">
    <source>
        <dbReference type="ARBA" id="ARBA00022989"/>
    </source>
</evidence>
<accession>A0ABR0W2Q4</accession>
<comment type="subcellular location">
    <subcellularLocation>
        <location evidence="1">Membrane</location>
        <topology evidence="1">Single-pass membrane protein</topology>
    </subcellularLocation>
</comment>
<protein>
    <recommendedName>
        <fullName evidence="7">GTD-binding domain-containing protein</fullName>
    </recommendedName>
</protein>
<evidence type="ECO:0000313" key="9">
    <source>
        <dbReference type="Proteomes" id="UP001318860"/>
    </source>
</evidence>
<dbReference type="Pfam" id="PF04576">
    <property type="entry name" value="Zein-binding"/>
    <property type="match status" value="1"/>
</dbReference>